<feature type="transmembrane region" description="Helical" evidence="6">
    <location>
        <begin position="163"/>
        <end position="187"/>
    </location>
</feature>
<keyword evidence="3 6" id="KW-0812">Transmembrane</keyword>
<comment type="caution">
    <text evidence="8">The sequence shown here is derived from an EMBL/GenBank/DDBJ whole genome shotgun (WGS) entry which is preliminary data.</text>
</comment>
<evidence type="ECO:0000313" key="8">
    <source>
        <dbReference type="EMBL" id="PWD50165.1"/>
    </source>
</evidence>
<evidence type="ECO:0000313" key="9">
    <source>
        <dbReference type="Proteomes" id="UP000245166"/>
    </source>
</evidence>
<feature type="transmembrane region" description="Helical" evidence="6">
    <location>
        <begin position="58"/>
        <end position="77"/>
    </location>
</feature>
<comment type="subcellular location">
    <subcellularLocation>
        <location evidence="1">Membrane</location>
        <topology evidence="1">Multi-pass membrane protein</topology>
    </subcellularLocation>
</comment>
<dbReference type="PANTHER" id="PTHR32322:SF2">
    <property type="entry name" value="EAMA DOMAIN-CONTAINING PROTEIN"/>
    <property type="match status" value="1"/>
</dbReference>
<dbReference type="EMBL" id="PYHR01000002">
    <property type="protein sequence ID" value="PWD50165.1"/>
    <property type="molecule type" value="Genomic_DNA"/>
</dbReference>
<dbReference type="PANTHER" id="PTHR32322">
    <property type="entry name" value="INNER MEMBRANE TRANSPORTER"/>
    <property type="match status" value="1"/>
</dbReference>
<feature type="transmembrane region" description="Helical" evidence="6">
    <location>
        <begin position="226"/>
        <end position="248"/>
    </location>
</feature>
<accession>A0A2U1ZT50</accession>
<organism evidence="8 9">
    <name type="scientific">Serinibacter arcticus</name>
    <dbReference type="NCBI Taxonomy" id="1655435"/>
    <lineage>
        <taxon>Bacteria</taxon>
        <taxon>Bacillati</taxon>
        <taxon>Actinomycetota</taxon>
        <taxon>Actinomycetes</taxon>
        <taxon>Micrococcales</taxon>
        <taxon>Beutenbergiaceae</taxon>
        <taxon>Serinibacter</taxon>
    </lineage>
</organism>
<evidence type="ECO:0000256" key="2">
    <source>
        <dbReference type="ARBA" id="ARBA00007362"/>
    </source>
</evidence>
<evidence type="ECO:0000256" key="4">
    <source>
        <dbReference type="ARBA" id="ARBA00022989"/>
    </source>
</evidence>
<dbReference type="AlphaFoldDB" id="A0A2U1ZT50"/>
<proteinExistence type="inferred from homology"/>
<feature type="domain" description="EamA" evidence="7">
    <location>
        <begin position="4"/>
        <end position="127"/>
    </location>
</feature>
<keyword evidence="4 6" id="KW-1133">Transmembrane helix</keyword>
<feature type="transmembrane region" description="Helical" evidence="6">
    <location>
        <begin position="137"/>
        <end position="156"/>
    </location>
</feature>
<reference evidence="8 9" key="1">
    <citation type="submission" date="2018-03" db="EMBL/GenBank/DDBJ databases">
        <title>Genome assembly of novel Miniimonas species PCH200.</title>
        <authorList>
            <person name="Thakur V."/>
            <person name="Kumar V."/>
            <person name="Singh D."/>
        </authorList>
    </citation>
    <scope>NUCLEOTIDE SEQUENCE [LARGE SCALE GENOMIC DNA]</scope>
    <source>
        <strain evidence="8 9">PCH200</strain>
    </source>
</reference>
<name>A0A2U1ZT50_9MICO</name>
<feature type="transmembrane region" description="Helical" evidence="6">
    <location>
        <begin position="28"/>
        <end position="46"/>
    </location>
</feature>
<feature type="transmembrane region" description="Helical" evidence="6">
    <location>
        <begin position="110"/>
        <end position="131"/>
    </location>
</feature>
<evidence type="ECO:0000256" key="3">
    <source>
        <dbReference type="ARBA" id="ARBA00022692"/>
    </source>
</evidence>
<dbReference type="InterPro" id="IPR050638">
    <property type="entry name" value="AA-Vitamin_Transporters"/>
</dbReference>
<dbReference type="InterPro" id="IPR037185">
    <property type="entry name" value="EmrE-like"/>
</dbReference>
<gene>
    <name evidence="8" type="ORF">C8046_05275</name>
</gene>
<keyword evidence="5 6" id="KW-0472">Membrane</keyword>
<evidence type="ECO:0000256" key="5">
    <source>
        <dbReference type="ARBA" id="ARBA00023136"/>
    </source>
</evidence>
<dbReference type="SUPFAM" id="SSF103481">
    <property type="entry name" value="Multidrug resistance efflux transporter EmrE"/>
    <property type="match status" value="2"/>
</dbReference>
<feature type="transmembrane region" description="Helical" evidence="6">
    <location>
        <begin position="254"/>
        <end position="273"/>
    </location>
</feature>
<keyword evidence="9" id="KW-1185">Reference proteome</keyword>
<protein>
    <submittedName>
        <fullName evidence="8">EamA family transporter</fullName>
    </submittedName>
</protein>
<dbReference type="Gene3D" id="1.10.3730.20">
    <property type="match status" value="1"/>
</dbReference>
<dbReference type="Pfam" id="PF00892">
    <property type="entry name" value="EamA"/>
    <property type="match status" value="2"/>
</dbReference>
<feature type="domain" description="EamA" evidence="7">
    <location>
        <begin position="137"/>
        <end position="270"/>
    </location>
</feature>
<dbReference type="GO" id="GO:0016020">
    <property type="term" value="C:membrane"/>
    <property type="evidence" value="ECO:0007669"/>
    <property type="project" value="UniProtKB-SubCell"/>
</dbReference>
<dbReference type="InterPro" id="IPR000620">
    <property type="entry name" value="EamA_dom"/>
</dbReference>
<feature type="transmembrane region" description="Helical" evidence="6">
    <location>
        <begin position="199"/>
        <end position="219"/>
    </location>
</feature>
<evidence type="ECO:0000259" key="7">
    <source>
        <dbReference type="Pfam" id="PF00892"/>
    </source>
</evidence>
<evidence type="ECO:0000256" key="6">
    <source>
        <dbReference type="SAM" id="Phobius"/>
    </source>
</evidence>
<feature type="transmembrane region" description="Helical" evidence="6">
    <location>
        <begin position="83"/>
        <end position="103"/>
    </location>
</feature>
<dbReference type="OrthoDB" id="5430053at2"/>
<dbReference type="Proteomes" id="UP000245166">
    <property type="component" value="Unassembled WGS sequence"/>
</dbReference>
<comment type="similarity">
    <text evidence="2">Belongs to the EamA transporter family.</text>
</comment>
<sequence length="296" mass="30069">MLVTAFAPVVWGSTYVVTHAYLPADSPLWGATLRALPAGLVLLLIARRLPRGHWWWRSILLGVLNIGAFFVLLYIAAQTLPSGVASSIMAAAPVVMMLMAWALVSERPTVRALVGAATGILGVTLIVSMAATAVDPWGVAASVTAMVMSSFGFVLTKRWRSDAPLVASTAWQVSSAGLLLLVVALAVEGAPPALDGAAVAGFAYVSLAATALAFVAWFAGLARLRAGTVGIIGLLNPVSGVALGALVAGERLTGAQLVGIAAVVAGIAVATVGGRRPVAEAASTVAPPTLPHERAA</sequence>
<evidence type="ECO:0000256" key="1">
    <source>
        <dbReference type="ARBA" id="ARBA00004141"/>
    </source>
</evidence>